<evidence type="ECO:0000256" key="2">
    <source>
        <dbReference type="ARBA" id="ARBA00022801"/>
    </source>
</evidence>
<dbReference type="SMART" id="SM00646">
    <property type="entry name" value="Ami_3"/>
    <property type="match status" value="1"/>
</dbReference>
<feature type="domain" description="SH3b" evidence="6">
    <location>
        <begin position="239"/>
        <end position="301"/>
    </location>
</feature>
<dbReference type="Pfam" id="PF08239">
    <property type="entry name" value="SH3_3"/>
    <property type="match status" value="1"/>
</dbReference>
<dbReference type="Pfam" id="PF01520">
    <property type="entry name" value="Amidase_3"/>
    <property type="match status" value="1"/>
</dbReference>
<reference evidence="8" key="1">
    <citation type="journal article" date="2019" name="Int. J. Syst. Evol. Microbiol.">
        <title>The Global Catalogue of Microorganisms (GCM) 10K type strain sequencing project: providing services to taxonomists for standard genome sequencing and annotation.</title>
        <authorList>
            <consortium name="The Broad Institute Genomics Platform"/>
            <consortium name="The Broad Institute Genome Sequencing Center for Infectious Disease"/>
            <person name="Wu L."/>
            <person name="Ma J."/>
        </authorList>
    </citation>
    <scope>NUCLEOTIDE SEQUENCE [LARGE SCALE GENOMIC DNA]</scope>
    <source>
        <strain evidence="8">CCUG 61889</strain>
    </source>
</reference>
<dbReference type="InterPro" id="IPR003646">
    <property type="entry name" value="SH3-like_bac-type"/>
</dbReference>
<name>A0ABV8BAY5_9BACI</name>
<dbReference type="EMBL" id="JBHRZT010000073">
    <property type="protein sequence ID" value="MFC3886504.1"/>
    <property type="molecule type" value="Genomic_DNA"/>
</dbReference>
<dbReference type="SMART" id="SM00287">
    <property type="entry name" value="SH3b"/>
    <property type="match status" value="1"/>
</dbReference>
<dbReference type="SUPFAM" id="SSF53187">
    <property type="entry name" value="Zn-dependent exopeptidases"/>
    <property type="match status" value="1"/>
</dbReference>
<keyword evidence="3" id="KW-0961">Cell wall biogenesis/degradation</keyword>
<keyword evidence="2 7" id="KW-0378">Hydrolase</keyword>
<keyword evidence="1 4" id="KW-0732">Signal</keyword>
<evidence type="ECO:0000259" key="6">
    <source>
        <dbReference type="PROSITE" id="PS51781"/>
    </source>
</evidence>
<sequence>MLKKILSCTAVGFFVTMSPLAAVNPQPVTEVSAAMNSFYDVPSTYWASKEINYLSSKSIIKGYESSKGSYFAPENSVTRAQAAKMILLALGEKEAAVSTAKFSDVPKSHWASGWIERAVQLGIFSGKSTDIFGPEDLLTRQQLSKILVNAFDIPIPADSAEPFVDVYINHEMRPYISALYNEGIATGSNGRFRPMESITRAQFSVFMARTLNPEFRVKVAEDEVGGVETQKPPVNVETETEAVALTSGLNVRSGPSANNGIIGQLSKGQKVPVISVSGYWAKVQFGSKTGYVNKLYLKLRNTEGNPVAERVIVLDAGHGGKDPGAIGAGITEKQIVIEVAKRVEAKLKAAGATIIMTRSGDTYPTLGDRVELAKDKYADMFVSIHVNSASPSASGTETFYDTSENLNGEESKKLAAEIQKQIIALVGTEDRGIKDNDFYVLRNNDMPSILVELGFITNSGDLAKLKSSKYYDLYAEAIYRGIVEYYKK</sequence>
<evidence type="ECO:0000256" key="3">
    <source>
        <dbReference type="ARBA" id="ARBA00023316"/>
    </source>
</evidence>
<feature type="chain" id="PRO_5045101872" evidence="4">
    <location>
        <begin position="22"/>
        <end position="488"/>
    </location>
</feature>
<feature type="domain" description="SLH" evidence="5">
    <location>
        <begin position="101"/>
        <end position="158"/>
    </location>
</feature>
<accession>A0ABV8BAY5</accession>
<evidence type="ECO:0000259" key="5">
    <source>
        <dbReference type="PROSITE" id="PS51272"/>
    </source>
</evidence>
<dbReference type="EC" id="3.5.1.28" evidence="7"/>
<gene>
    <name evidence="7" type="ORF">ACFOU2_24630</name>
</gene>
<feature type="domain" description="SLH" evidence="5">
    <location>
        <begin position="34"/>
        <end position="100"/>
    </location>
</feature>
<protein>
    <submittedName>
        <fullName evidence="7">N-acetylmuramoyl-L-alanine amidase</fullName>
        <ecNumber evidence="7">3.5.1.28</ecNumber>
    </submittedName>
</protein>
<dbReference type="Proteomes" id="UP001595752">
    <property type="component" value="Unassembled WGS sequence"/>
</dbReference>
<dbReference type="PANTHER" id="PTHR30404:SF0">
    <property type="entry name" value="N-ACETYLMURAMOYL-L-ALANINE AMIDASE AMIC"/>
    <property type="match status" value="1"/>
</dbReference>
<dbReference type="CDD" id="cd02696">
    <property type="entry name" value="MurNAc-LAA"/>
    <property type="match status" value="1"/>
</dbReference>
<keyword evidence="8" id="KW-1185">Reference proteome</keyword>
<feature type="signal peptide" evidence="4">
    <location>
        <begin position="1"/>
        <end position="21"/>
    </location>
</feature>
<proteinExistence type="predicted"/>
<dbReference type="Gene3D" id="2.30.30.40">
    <property type="entry name" value="SH3 Domains"/>
    <property type="match status" value="1"/>
</dbReference>
<dbReference type="InterPro" id="IPR001119">
    <property type="entry name" value="SLH_dom"/>
</dbReference>
<dbReference type="GO" id="GO:0008745">
    <property type="term" value="F:N-acetylmuramoyl-L-alanine amidase activity"/>
    <property type="evidence" value="ECO:0007669"/>
    <property type="project" value="UniProtKB-EC"/>
</dbReference>
<organism evidence="7 8">
    <name type="scientific">Bacillus songklensis</name>
    <dbReference type="NCBI Taxonomy" id="1069116"/>
    <lineage>
        <taxon>Bacteria</taxon>
        <taxon>Bacillati</taxon>
        <taxon>Bacillota</taxon>
        <taxon>Bacilli</taxon>
        <taxon>Bacillales</taxon>
        <taxon>Bacillaceae</taxon>
        <taxon>Bacillus</taxon>
    </lineage>
</organism>
<dbReference type="InterPro" id="IPR002508">
    <property type="entry name" value="MurNAc-LAA_cat"/>
</dbReference>
<dbReference type="Pfam" id="PF00395">
    <property type="entry name" value="SLH"/>
    <property type="match status" value="3"/>
</dbReference>
<dbReference type="RefSeq" id="WP_377918923.1">
    <property type="nucleotide sequence ID" value="NZ_JBHRZT010000073.1"/>
</dbReference>
<evidence type="ECO:0000256" key="1">
    <source>
        <dbReference type="ARBA" id="ARBA00022729"/>
    </source>
</evidence>
<dbReference type="PROSITE" id="PS51272">
    <property type="entry name" value="SLH"/>
    <property type="match status" value="3"/>
</dbReference>
<feature type="domain" description="SLH" evidence="5">
    <location>
        <begin position="159"/>
        <end position="221"/>
    </location>
</feature>
<comment type="caution">
    <text evidence="7">The sequence shown here is derived from an EMBL/GenBank/DDBJ whole genome shotgun (WGS) entry which is preliminary data.</text>
</comment>
<dbReference type="InterPro" id="IPR050695">
    <property type="entry name" value="N-acetylmuramoyl_amidase_3"/>
</dbReference>
<evidence type="ECO:0000313" key="7">
    <source>
        <dbReference type="EMBL" id="MFC3886504.1"/>
    </source>
</evidence>
<dbReference type="PROSITE" id="PS51781">
    <property type="entry name" value="SH3B"/>
    <property type="match status" value="1"/>
</dbReference>
<evidence type="ECO:0000256" key="4">
    <source>
        <dbReference type="SAM" id="SignalP"/>
    </source>
</evidence>
<evidence type="ECO:0000313" key="8">
    <source>
        <dbReference type="Proteomes" id="UP001595752"/>
    </source>
</evidence>
<dbReference type="PANTHER" id="PTHR30404">
    <property type="entry name" value="N-ACETYLMURAMOYL-L-ALANINE AMIDASE"/>
    <property type="match status" value="1"/>
</dbReference>
<dbReference type="Gene3D" id="3.40.630.40">
    <property type="entry name" value="Zn-dependent exopeptidases"/>
    <property type="match status" value="1"/>
</dbReference>